<gene>
    <name evidence="4" type="ORF">JM93_00313</name>
</gene>
<evidence type="ECO:0000313" key="5">
    <source>
        <dbReference type="Proteomes" id="UP000320593"/>
    </source>
</evidence>
<dbReference type="Proteomes" id="UP000320593">
    <property type="component" value="Unassembled WGS sequence"/>
</dbReference>
<dbReference type="AlphaFoldDB" id="A0A562TIM7"/>
<keyword evidence="5" id="KW-1185">Reference proteome</keyword>
<dbReference type="PROSITE" id="PS51186">
    <property type="entry name" value="GNAT"/>
    <property type="match status" value="1"/>
</dbReference>
<dbReference type="InterPro" id="IPR050832">
    <property type="entry name" value="Bact_Acetyltransf"/>
</dbReference>
<dbReference type="InterPro" id="IPR016181">
    <property type="entry name" value="Acyl_CoA_acyltransferase"/>
</dbReference>
<dbReference type="GO" id="GO:0016747">
    <property type="term" value="F:acyltransferase activity, transferring groups other than amino-acyl groups"/>
    <property type="evidence" value="ECO:0007669"/>
    <property type="project" value="InterPro"/>
</dbReference>
<dbReference type="InterPro" id="IPR000182">
    <property type="entry name" value="GNAT_dom"/>
</dbReference>
<dbReference type="SUPFAM" id="SSF55729">
    <property type="entry name" value="Acyl-CoA N-acyltransferases (Nat)"/>
    <property type="match status" value="1"/>
</dbReference>
<feature type="domain" description="N-acetyltransferase" evidence="3">
    <location>
        <begin position="5"/>
        <end position="164"/>
    </location>
</feature>
<evidence type="ECO:0000259" key="3">
    <source>
        <dbReference type="PROSITE" id="PS51186"/>
    </source>
</evidence>
<proteinExistence type="predicted"/>
<keyword evidence="1 4" id="KW-0808">Transferase</keyword>
<dbReference type="CDD" id="cd04301">
    <property type="entry name" value="NAT_SF"/>
    <property type="match status" value="1"/>
</dbReference>
<comment type="caution">
    <text evidence="4">The sequence shown here is derived from an EMBL/GenBank/DDBJ whole genome shotgun (WGS) entry which is preliminary data.</text>
</comment>
<organism evidence="4 5">
    <name type="scientific">Roseibium hamelinense</name>
    <dbReference type="NCBI Taxonomy" id="150831"/>
    <lineage>
        <taxon>Bacteria</taxon>
        <taxon>Pseudomonadati</taxon>
        <taxon>Pseudomonadota</taxon>
        <taxon>Alphaproteobacteria</taxon>
        <taxon>Hyphomicrobiales</taxon>
        <taxon>Stappiaceae</taxon>
        <taxon>Roseibium</taxon>
    </lineage>
</organism>
<keyword evidence="2" id="KW-0012">Acyltransferase</keyword>
<dbReference type="PANTHER" id="PTHR43877:SF1">
    <property type="entry name" value="ACETYLTRANSFERASE"/>
    <property type="match status" value="1"/>
</dbReference>
<name>A0A562TIM7_9HYPH</name>
<sequence length="164" mass="18485">MLEPFEIKLARQQQASEIALLLRRSIIELCTRDHRGDAESYLPWVQNKTPENVKAWIAKEGAFLTAETSQGTVLGVAMASQAGEVLLNYVLPEARFRGVSRALMAELEGYLRASCGAGHVYLTSSRTAERFYRSLGYTVYGEAVIRKNMTFRRFRKRISHAQAV</sequence>
<accession>A0A562TIM7</accession>
<dbReference type="RefSeq" id="WP_145340308.1">
    <property type="nucleotide sequence ID" value="NZ_SMLY01000087.1"/>
</dbReference>
<dbReference type="Pfam" id="PF13673">
    <property type="entry name" value="Acetyltransf_10"/>
    <property type="match status" value="1"/>
</dbReference>
<dbReference type="EMBL" id="VLLF01000001">
    <property type="protein sequence ID" value="TWI92766.1"/>
    <property type="molecule type" value="Genomic_DNA"/>
</dbReference>
<reference evidence="4 5" key="1">
    <citation type="submission" date="2019-07" db="EMBL/GenBank/DDBJ databases">
        <title>Genomic Encyclopedia of Archaeal and Bacterial Type Strains, Phase II (KMG-II): from individual species to whole genera.</title>
        <authorList>
            <person name="Goeker M."/>
        </authorList>
    </citation>
    <scope>NUCLEOTIDE SEQUENCE [LARGE SCALE GENOMIC DNA]</scope>
    <source>
        <strain evidence="4 5">ATCC BAA-252</strain>
    </source>
</reference>
<dbReference type="Gene3D" id="3.40.630.30">
    <property type="match status" value="1"/>
</dbReference>
<evidence type="ECO:0000256" key="1">
    <source>
        <dbReference type="ARBA" id="ARBA00022679"/>
    </source>
</evidence>
<protein>
    <submittedName>
        <fullName evidence="4">Acetyltransferase (GNAT) family protein</fullName>
    </submittedName>
</protein>
<dbReference type="OrthoDB" id="9789081at2"/>
<evidence type="ECO:0000256" key="2">
    <source>
        <dbReference type="ARBA" id="ARBA00023315"/>
    </source>
</evidence>
<dbReference type="PANTHER" id="PTHR43877">
    <property type="entry name" value="AMINOALKYLPHOSPHONATE N-ACETYLTRANSFERASE-RELATED-RELATED"/>
    <property type="match status" value="1"/>
</dbReference>
<evidence type="ECO:0000313" key="4">
    <source>
        <dbReference type="EMBL" id="TWI92766.1"/>
    </source>
</evidence>